<dbReference type="Gene3D" id="3.40.50.150">
    <property type="entry name" value="Vaccinia Virus protein VP39"/>
    <property type="match status" value="1"/>
</dbReference>
<feature type="domain" description="Methyltransferase type 11" evidence="1">
    <location>
        <begin position="172"/>
        <end position="253"/>
    </location>
</feature>
<dbReference type="GO" id="GO:0008757">
    <property type="term" value="F:S-adenosylmethionine-dependent methyltransferase activity"/>
    <property type="evidence" value="ECO:0007669"/>
    <property type="project" value="InterPro"/>
</dbReference>
<organism evidence="2">
    <name type="scientific">Dunaliella tertiolecta</name>
    <name type="common">Green alga</name>
    <dbReference type="NCBI Taxonomy" id="3047"/>
    <lineage>
        <taxon>Eukaryota</taxon>
        <taxon>Viridiplantae</taxon>
        <taxon>Chlorophyta</taxon>
        <taxon>core chlorophytes</taxon>
        <taxon>Chlorophyceae</taxon>
        <taxon>CS clade</taxon>
        <taxon>Chlamydomonadales</taxon>
        <taxon>Dunaliellaceae</taxon>
        <taxon>Dunaliella</taxon>
    </lineage>
</organism>
<dbReference type="EMBL" id="HBIP01017758">
    <property type="protein sequence ID" value="CAE0495391.1"/>
    <property type="molecule type" value="Transcribed_RNA"/>
</dbReference>
<dbReference type="SUPFAM" id="SSF53335">
    <property type="entry name" value="S-adenosyl-L-methionine-dependent methyltransferases"/>
    <property type="match status" value="1"/>
</dbReference>
<dbReference type="InterPro" id="IPR052356">
    <property type="entry name" value="Thiol_S-MT"/>
</dbReference>
<dbReference type="PANTHER" id="PTHR45036">
    <property type="entry name" value="METHYLTRANSFERASE LIKE 7B"/>
    <property type="match status" value="1"/>
</dbReference>
<evidence type="ECO:0000313" key="2">
    <source>
        <dbReference type="EMBL" id="CAE0495391.1"/>
    </source>
</evidence>
<reference evidence="2" key="1">
    <citation type="submission" date="2021-01" db="EMBL/GenBank/DDBJ databases">
        <authorList>
            <person name="Corre E."/>
            <person name="Pelletier E."/>
            <person name="Niang G."/>
            <person name="Scheremetjew M."/>
            <person name="Finn R."/>
            <person name="Kale V."/>
            <person name="Holt S."/>
            <person name="Cochrane G."/>
            <person name="Meng A."/>
            <person name="Brown T."/>
            <person name="Cohen L."/>
        </authorList>
    </citation>
    <scope>NUCLEOTIDE SEQUENCE</scope>
    <source>
        <strain evidence="2">CCMP1320</strain>
    </source>
</reference>
<dbReference type="InterPro" id="IPR029063">
    <property type="entry name" value="SAM-dependent_MTases_sf"/>
</dbReference>
<dbReference type="CDD" id="cd02440">
    <property type="entry name" value="AdoMet_MTases"/>
    <property type="match status" value="1"/>
</dbReference>
<dbReference type="InterPro" id="IPR013216">
    <property type="entry name" value="Methyltransf_11"/>
</dbReference>
<proteinExistence type="predicted"/>
<dbReference type="Pfam" id="PF08241">
    <property type="entry name" value="Methyltransf_11"/>
    <property type="match status" value="1"/>
</dbReference>
<evidence type="ECO:0000259" key="1">
    <source>
        <dbReference type="Pfam" id="PF08241"/>
    </source>
</evidence>
<dbReference type="PANTHER" id="PTHR45036:SF1">
    <property type="entry name" value="METHYLTRANSFERASE LIKE 7A"/>
    <property type="match status" value="1"/>
</dbReference>
<accession>A0A7S3QWR8</accession>
<dbReference type="AlphaFoldDB" id="A0A7S3QWR8"/>
<gene>
    <name evidence="2" type="ORF">DTER00134_LOCUS10464</name>
</gene>
<protein>
    <recommendedName>
        <fullName evidence="1">Methyltransferase type 11 domain-containing protein</fullName>
    </recommendedName>
</protein>
<sequence length="326" mass="34728">MHAHLGAKLQVHPPHLPVLSHSKIATGSLWAPRCSHRGSRTMLCTCGAVSRREQLLVGGAALAGSVFGCGCPACAEVAQASSQQPSLYQRYFAYAMASSMGVYESAAHPWKADLFSKLVQGRPTQRILEVGVGTGPNFKYLAAAHKEQHGLGQQVSADSELNQGQQPSAEVQGLEVVGCDPNTAMQPYAKQAAVDAGLSGAVSLLQGSAEELPLESNSFDSAVITLVLCSVQDPARAIDEVIRVLKPQGKLLFLEHVAASWETQPLIRAQQALLNPLQSALADNCHLTRDTRRVLDDANFSDLMLIEDNLPGVGVFSPHIRGIAVK</sequence>
<name>A0A7S3QWR8_DUNTE</name>